<dbReference type="PANTHER" id="PTHR11860">
    <property type="entry name" value="POLYMERIC-IMMUNOGLOBULIN RECEPTOR"/>
    <property type="match status" value="1"/>
</dbReference>
<dbReference type="SUPFAM" id="SSF48726">
    <property type="entry name" value="Immunoglobulin"/>
    <property type="match status" value="1"/>
</dbReference>
<feature type="signal peptide" evidence="4">
    <location>
        <begin position="1"/>
        <end position="19"/>
    </location>
</feature>
<dbReference type="Gene3D" id="2.60.40.10">
    <property type="entry name" value="Immunoglobulins"/>
    <property type="match status" value="1"/>
</dbReference>
<dbReference type="Proteomes" id="UP001314229">
    <property type="component" value="Unassembled WGS sequence"/>
</dbReference>
<dbReference type="Pfam" id="PF07686">
    <property type="entry name" value="V-set"/>
    <property type="match status" value="1"/>
</dbReference>
<evidence type="ECO:0000256" key="2">
    <source>
        <dbReference type="ARBA" id="ARBA00022692"/>
    </source>
</evidence>
<comment type="caution">
    <text evidence="6">The sequence shown here is derived from an EMBL/GenBank/DDBJ whole genome shotgun (WGS) entry which is preliminary data.</text>
</comment>
<keyword evidence="3" id="KW-0472">Membrane</keyword>
<dbReference type="InterPro" id="IPR013783">
    <property type="entry name" value="Ig-like_fold"/>
</dbReference>
<dbReference type="AlphaFoldDB" id="A0AAV1PAE1"/>
<dbReference type="GO" id="GO:0004888">
    <property type="term" value="F:transmembrane signaling receptor activity"/>
    <property type="evidence" value="ECO:0007669"/>
    <property type="project" value="TreeGrafter"/>
</dbReference>
<comment type="subcellular location">
    <subcellularLocation>
        <location evidence="1">Membrane</location>
    </subcellularLocation>
</comment>
<dbReference type="PANTHER" id="PTHR11860:SF87">
    <property type="entry name" value="CMRF35-LIKE MOLECULE 8"/>
    <property type="match status" value="1"/>
</dbReference>
<dbReference type="InterPro" id="IPR013106">
    <property type="entry name" value="Ig_V-set"/>
</dbReference>
<dbReference type="SMART" id="SM00409">
    <property type="entry name" value="IG"/>
    <property type="match status" value="1"/>
</dbReference>
<name>A0AAV1PAE1_SCOSC</name>
<organism evidence="6 7">
    <name type="scientific">Scomber scombrus</name>
    <name type="common">Atlantic mackerel</name>
    <name type="synonym">Scomber vernalis</name>
    <dbReference type="NCBI Taxonomy" id="13677"/>
    <lineage>
        <taxon>Eukaryota</taxon>
        <taxon>Metazoa</taxon>
        <taxon>Chordata</taxon>
        <taxon>Craniata</taxon>
        <taxon>Vertebrata</taxon>
        <taxon>Euteleostomi</taxon>
        <taxon>Actinopterygii</taxon>
        <taxon>Neopterygii</taxon>
        <taxon>Teleostei</taxon>
        <taxon>Neoteleostei</taxon>
        <taxon>Acanthomorphata</taxon>
        <taxon>Pelagiaria</taxon>
        <taxon>Scombriformes</taxon>
        <taxon>Scombridae</taxon>
        <taxon>Scomber</taxon>
    </lineage>
</organism>
<accession>A0AAV1PAE1</accession>
<dbReference type="EMBL" id="CAWUFR010000118">
    <property type="protein sequence ID" value="CAK6968360.1"/>
    <property type="molecule type" value="Genomic_DNA"/>
</dbReference>
<dbReference type="InterPro" id="IPR003599">
    <property type="entry name" value="Ig_sub"/>
</dbReference>
<keyword evidence="4" id="KW-0732">Signal</keyword>
<dbReference type="GO" id="GO:0005886">
    <property type="term" value="C:plasma membrane"/>
    <property type="evidence" value="ECO:0007669"/>
    <property type="project" value="TreeGrafter"/>
</dbReference>
<reference evidence="6 7" key="1">
    <citation type="submission" date="2024-01" db="EMBL/GenBank/DDBJ databases">
        <authorList>
            <person name="Alioto T."/>
            <person name="Alioto T."/>
            <person name="Gomez Garrido J."/>
        </authorList>
    </citation>
    <scope>NUCLEOTIDE SEQUENCE [LARGE SCALE GENOMIC DNA]</scope>
</reference>
<feature type="chain" id="PRO_5043449437" evidence="4">
    <location>
        <begin position="20"/>
        <end position="124"/>
    </location>
</feature>
<evidence type="ECO:0000313" key="6">
    <source>
        <dbReference type="EMBL" id="CAK6968360.1"/>
    </source>
</evidence>
<keyword evidence="2" id="KW-0812">Transmembrane</keyword>
<dbReference type="InterPro" id="IPR036179">
    <property type="entry name" value="Ig-like_dom_sf"/>
</dbReference>
<evidence type="ECO:0000313" key="7">
    <source>
        <dbReference type="Proteomes" id="UP001314229"/>
    </source>
</evidence>
<evidence type="ECO:0000256" key="3">
    <source>
        <dbReference type="ARBA" id="ARBA00023136"/>
    </source>
</evidence>
<keyword evidence="7" id="KW-1185">Reference proteome</keyword>
<evidence type="ECO:0000256" key="1">
    <source>
        <dbReference type="ARBA" id="ARBA00004370"/>
    </source>
</evidence>
<proteinExistence type="predicted"/>
<dbReference type="InterPro" id="IPR050671">
    <property type="entry name" value="CD300_family_receptors"/>
</dbReference>
<sequence>MKNIYVFYCLLYAATWTEGADIHEVGVEGGDLSFQCSHSFAWKNNKYFCKDPCKTNKDKLVTVGSGQTAGAERITLADSGNGVFSVTFNQLRLSDMGRYWCAVERPGFDTFIAVHLTVKDAQHS</sequence>
<feature type="domain" description="Immunoglobulin" evidence="5">
    <location>
        <begin position="21"/>
        <end position="119"/>
    </location>
</feature>
<gene>
    <name evidence="6" type="ORF">FSCOSCO3_A034556</name>
</gene>
<evidence type="ECO:0000256" key="4">
    <source>
        <dbReference type="SAM" id="SignalP"/>
    </source>
</evidence>
<protein>
    <submittedName>
        <fullName evidence="6">CMRF35-like molecule 1</fullName>
    </submittedName>
</protein>
<evidence type="ECO:0000259" key="5">
    <source>
        <dbReference type="SMART" id="SM00409"/>
    </source>
</evidence>